<sequence length="85" mass="9043">MQTSSPRLGPNAAGSRGARDNAHVVTLIQEALCSGDARCVVEAVEKACRLKGLPVPHELYGEMTLESLIAVMAAIGLDLRTERLN</sequence>
<organism evidence="1 2">
    <name type="scientific">Sutterella wadsworthensis 2_1_59BFAA</name>
    <dbReference type="NCBI Taxonomy" id="742823"/>
    <lineage>
        <taxon>Bacteria</taxon>
        <taxon>Pseudomonadati</taxon>
        <taxon>Pseudomonadota</taxon>
        <taxon>Betaproteobacteria</taxon>
        <taxon>Burkholderiales</taxon>
        <taxon>Sutterellaceae</taxon>
        <taxon>Sutterella</taxon>
    </lineage>
</organism>
<dbReference type="AlphaFoldDB" id="K1KHP4"/>
<dbReference type="HOGENOM" id="CLU_2511477_0_0_4"/>
<proteinExistence type="predicted"/>
<evidence type="ECO:0000313" key="1">
    <source>
        <dbReference type="EMBL" id="EKB31224.1"/>
    </source>
</evidence>
<keyword evidence="2" id="KW-1185">Reference proteome</keyword>
<name>K1KHP4_9BURK</name>
<protein>
    <submittedName>
        <fullName evidence="1">Uncharacterized protein</fullName>
    </submittedName>
</protein>
<dbReference type="PATRIC" id="fig|742823.3.peg.1312"/>
<dbReference type="Proteomes" id="UP000005835">
    <property type="component" value="Unassembled WGS sequence"/>
</dbReference>
<reference evidence="1 2" key="1">
    <citation type="submission" date="2012-05" db="EMBL/GenBank/DDBJ databases">
        <title>The Genome Sequence of Sutterella wadsworthensis 2_1_59BFAA.</title>
        <authorList>
            <consortium name="The Broad Institute Genome Sequencing Platform"/>
            <person name="Earl A."/>
            <person name="Ward D."/>
            <person name="Feldgarden M."/>
            <person name="Gevers D."/>
            <person name="Daigneault M."/>
            <person name="Strauss J."/>
            <person name="Allen-Vercoe E."/>
            <person name="Walker B."/>
            <person name="Young S.K."/>
            <person name="Zeng Q."/>
            <person name="Gargeya S."/>
            <person name="Fitzgerald M."/>
            <person name="Haas B."/>
            <person name="Abouelleil A."/>
            <person name="Alvarado L."/>
            <person name="Arachchi H.M."/>
            <person name="Berlin A.M."/>
            <person name="Chapman S.B."/>
            <person name="Goldberg J."/>
            <person name="Griggs A."/>
            <person name="Gujja S."/>
            <person name="Hansen M."/>
            <person name="Howarth C."/>
            <person name="Imamovic A."/>
            <person name="Larimer J."/>
            <person name="McCowen C."/>
            <person name="Montmayeur A."/>
            <person name="Murphy C."/>
            <person name="Neiman D."/>
            <person name="Pearson M."/>
            <person name="Priest M."/>
            <person name="Roberts A."/>
            <person name="Saif S."/>
            <person name="Shea T."/>
            <person name="Sisk P."/>
            <person name="Sykes S."/>
            <person name="Wortman J."/>
            <person name="Nusbaum C."/>
            <person name="Birren B."/>
        </authorList>
    </citation>
    <scope>NUCLEOTIDE SEQUENCE [LARGE SCALE GENOMIC DNA]</scope>
    <source>
        <strain evidence="1 2">2_1_59BFAA</strain>
    </source>
</reference>
<comment type="caution">
    <text evidence="1">The sequence shown here is derived from an EMBL/GenBank/DDBJ whole genome shotgun (WGS) entry which is preliminary data.</text>
</comment>
<gene>
    <name evidence="1" type="ORF">HMPREF9465_01329</name>
</gene>
<dbReference type="RefSeq" id="WP_005435344.1">
    <property type="nucleotide sequence ID" value="NZ_JH815516.1"/>
</dbReference>
<accession>K1KHP4</accession>
<evidence type="ECO:0000313" key="2">
    <source>
        <dbReference type="Proteomes" id="UP000005835"/>
    </source>
</evidence>
<dbReference type="EMBL" id="ADMG01000031">
    <property type="protein sequence ID" value="EKB31224.1"/>
    <property type="molecule type" value="Genomic_DNA"/>
</dbReference>